<accession>A0A438BU13</accession>
<dbReference type="AlphaFoldDB" id="A0A438BU13"/>
<dbReference type="SUPFAM" id="SSF56672">
    <property type="entry name" value="DNA/RNA polymerases"/>
    <property type="match status" value="1"/>
</dbReference>
<gene>
    <name evidence="2" type="ORF">CK203_090505</name>
</gene>
<organism evidence="2 3">
    <name type="scientific">Vitis vinifera</name>
    <name type="common">Grape</name>
    <dbReference type="NCBI Taxonomy" id="29760"/>
    <lineage>
        <taxon>Eukaryota</taxon>
        <taxon>Viridiplantae</taxon>
        <taxon>Streptophyta</taxon>
        <taxon>Embryophyta</taxon>
        <taxon>Tracheophyta</taxon>
        <taxon>Spermatophyta</taxon>
        <taxon>Magnoliopsida</taxon>
        <taxon>eudicotyledons</taxon>
        <taxon>Gunneridae</taxon>
        <taxon>Pentapetalae</taxon>
        <taxon>rosids</taxon>
        <taxon>Vitales</taxon>
        <taxon>Vitaceae</taxon>
        <taxon>Viteae</taxon>
        <taxon>Vitis</taxon>
    </lineage>
</organism>
<comment type="caution">
    <text evidence="2">The sequence shown here is derived from an EMBL/GenBank/DDBJ whole genome shotgun (WGS) entry which is preliminary data.</text>
</comment>
<protein>
    <recommendedName>
        <fullName evidence="1">Reverse transcriptase/retrotransposon-derived protein RNase H-like domain-containing protein</fullName>
    </recommendedName>
</protein>
<dbReference type="EMBL" id="QGNW01002620">
    <property type="protein sequence ID" value="RVW14418.1"/>
    <property type="molecule type" value="Genomic_DNA"/>
</dbReference>
<reference evidence="2 3" key="1">
    <citation type="journal article" date="2018" name="PLoS Genet.">
        <title>Population sequencing reveals clonal diversity and ancestral inbreeding in the grapevine cultivar Chardonnay.</title>
        <authorList>
            <person name="Roach M.J."/>
            <person name="Johnson D.L."/>
            <person name="Bohlmann J."/>
            <person name="van Vuuren H.J."/>
            <person name="Jones S.J."/>
            <person name="Pretorius I.S."/>
            <person name="Schmidt S.A."/>
            <person name="Borneman A.R."/>
        </authorList>
    </citation>
    <scope>NUCLEOTIDE SEQUENCE [LARGE SCALE GENOMIC DNA]</scope>
    <source>
        <strain evidence="3">cv. Chardonnay</strain>
        <tissue evidence="2">Leaf</tissue>
    </source>
</reference>
<dbReference type="InterPro" id="IPR043502">
    <property type="entry name" value="DNA/RNA_pol_sf"/>
</dbReference>
<dbReference type="InterPro" id="IPR012337">
    <property type="entry name" value="RNaseH-like_sf"/>
</dbReference>
<dbReference type="SUPFAM" id="SSF53098">
    <property type="entry name" value="Ribonuclease H-like"/>
    <property type="match status" value="1"/>
</dbReference>
<dbReference type="GO" id="GO:0003676">
    <property type="term" value="F:nucleic acid binding"/>
    <property type="evidence" value="ECO:0007669"/>
    <property type="project" value="InterPro"/>
</dbReference>
<name>A0A438BU13_VITVI</name>
<evidence type="ECO:0000313" key="2">
    <source>
        <dbReference type="EMBL" id="RVW14418.1"/>
    </source>
</evidence>
<proteinExistence type="predicted"/>
<dbReference type="PANTHER" id="PTHR34072:SF41">
    <property type="entry name" value="REVERSE TRANSCRIPTASE_RETROTRANSPOSON-DERIVED PROTEIN RNASE H-LIKE DOMAIN-CONTAINING PROTEIN"/>
    <property type="match status" value="1"/>
</dbReference>
<evidence type="ECO:0000259" key="1">
    <source>
        <dbReference type="Pfam" id="PF17919"/>
    </source>
</evidence>
<sequence length="175" mass="19948">MLCLPNMDLPFEVQTNVSTRALGGVLVQEGHPIAFESRKLNEAEIKQAAKLDSTYEKLKQPVKKGTTRKYWLEDDLLVVKGGKLSVPGTPHACPGEEATRLFLNHVVKYFGLPKDIVNNRDARFTCWFWTKLFKLLGSELKFSTTNHPQIDGQTKQINALFEEYLRHYVIATQKN</sequence>
<dbReference type="PANTHER" id="PTHR34072">
    <property type="entry name" value="ENZYMATIC POLYPROTEIN-RELATED"/>
    <property type="match status" value="1"/>
</dbReference>
<evidence type="ECO:0000313" key="3">
    <source>
        <dbReference type="Proteomes" id="UP000288805"/>
    </source>
</evidence>
<dbReference type="Pfam" id="PF17919">
    <property type="entry name" value="RT_RNaseH_2"/>
    <property type="match status" value="1"/>
</dbReference>
<feature type="domain" description="Reverse transcriptase/retrotransposon-derived protein RNase H-like" evidence="1">
    <location>
        <begin position="2"/>
        <end position="47"/>
    </location>
</feature>
<dbReference type="Gene3D" id="3.30.420.10">
    <property type="entry name" value="Ribonuclease H-like superfamily/Ribonuclease H"/>
    <property type="match status" value="1"/>
</dbReference>
<dbReference type="InterPro" id="IPR041577">
    <property type="entry name" value="RT_RNaseH_2"/>
</dbReference>
<dbReference type="Proteomes" id="UP000288805">
    <property type="component" value="Unassembled WGS sequence"/>
</dbReference>
<dbReference type="InterPro" id="IPR036397">
    <property type="entry name" value="RNaseH_sf"/>
</dbReference>